<dbReference type="AlphaFoldDB" id="A0A4Q2UGG9"/>
<dbReference type="RefSeq" id="WP_129606673.1">
    <property type="nucleotide sequence ID" value="NZ_SBLB01000014.1"/>
</dbReference>
<organism evidence="3 4">
    <name type="scientific">Spirosoma sordidisoli</name>
    <dbReference type="NCBI Taxonomy" id="2502893"/>
    <lineage>
        <taxon>Bacteria</taxon>
        <taxon>Pseudomonadati</taxon>
        <taxon>Bacteroidota</taxon>
        <taxon>Cytophagia</taxon>
        <taxon>Cytophagales</taxon>
        <taxon>Cytophagaceae</taxon>
        <taxon>Spirosoma</taxon>
    </lineage>
</organism>
<feature type="transmembrane region" description="Helical" evidence="1">
    <location>
        <begin position="77"/>
        <end position="99"/>
    </location>
</feature>
<protein>
    <submittedName>
        <fullName evidence="3">DUF4134 domain-containing protein</fullName>
    </submittedName>
</protein>
<keyword evidence="1" id="KW-0472">Membrane</keyword>
<proteinExistence type="predicted"/>
<gene>
    <name evidence="3" type="ORF">EQG79_29480</name>
</gene>
<feature type="chain" id="PRO_5020433245" evidence="2">
    <location>
        <begin position="24"/>
        <end position="100"/>
    </location>
</feature>
<evidence type="ECO:0000313" key="4">
    <source>
        <dbReference type="Proteomes" id="UP000290407"/>
    </source>
</evidence>
<comment type="caution">
    <text evidence="3">The sequence shown here is derived from an EMBL/GenBank/DDBJ whole genome shotgun (WGS) entry which is preliminary data.</text>
</comment>
<feature type="signal peptide" evidence="2">
    <location>
        <begin position="1"/>
        <end position="23"/>
    </location>
</feature>
<dbReference type="EMBL" id="SBLB01000014">
    <property type="protein sequence ID" value="RYC66505.1"/>
    <property type="molecule type" value="Genomic_DNA"/>
</dbReference>
<dbReference type="Pfam" id="PF13572">
    <property type="entry name" value="DUF4134"/>
    <property type="match status" value="1"/>
</dbReference>
<keyword evidence="4" id="KW-1185">Reference proteome</keyword>
<accession>A0A4Q2UGG9</accession>
<dbReference type="InterPro" id="IPR025408">
    <property type="entry name" value="DUF4134"/>
</dbReference>
<evidence type="ECO:0000256" key="1">
    <source>
        <dbReference type="SAM" id="Phobius"/>
    </source>
</evidence>
<sequence length="100" mass="10369">MKKPNVWVIAAVLLLVCVVGVHAGPIDAGLDKAASEVKGTFKSLTKLMFYVCAAVGVVSAIQVFSKMSSGDPDTRKAAGSWVGALIFAAVSVLVLEAVFM</sequence>
<keyword evidence="2" id="KW-0732">Signal</keyword>
<dbReference type="Proteomes" id="UP000290407">
    <property type="component" value="Unassembled WGS sequence"/>
</dbReference>
<reference evidence="3 4" key="1">
    <citation type="submission" date="2019-01" db="EMBL/GenBank/DDBJ databases">
        <title>Spirosoma flava sp. nov., a propanil-degrading bacterium isolated from herbicide-contaminated soil.</title>
        <authorList>
            <person name="Zhang L."/>
            <person name="Jiang J.-D."/>
        </authorList>
    </citation>
    <scope>NUCLEOTIDE SEQUENCE [LARGE SCALE GENOMIC DNA]</scope>
    <source>
        <strain evidence="3 4">TY50</strain>
    </source>
</reference>
<evidence type="ECO:0000256" key="2">
    <source>
        <dbReference type="SAM" id="SignalP"/>
    </source>
</evidence>
<keyword evidence="1" id="KW-1133">Transmembrane helix</keyword>
<keyword evidence="1" id="KW-0812">Transmembrane</keyword>
<evidence type="ECO:0000313" key="3">
    <source>
        <dbReference type="EMBL" id="RYC66505.1"/>
    </source>
</evidence>
<name>A0A4Q2UGG9_9BACT</name>
<feature type="transmembrane region" description="Helical" evidence="1">
    <location>
        <begin position="47"/>
        <end position="65"/>
    </location>
</feature>